<dbReference type="AlphaFoldDB" id="A0A0B0MFM9"/>
<dbReference type="InterPro" id="IPR027417">
    <property type="entry name" value="P-loop_NTPase"/>
</dbReference>
<dbReference type="Gene3D" id="1.20.120.1240">
    <property type="entry name" value="Dynamin, middle domain"/>
    <property type="match status" value="1"/>
</dbReference>
<feature type="domain" description="Dynamin-type G" evidence="12">
    <location>
        <begin position="31"/>
        <end position="300"/>
    </location>
</feature>
<dbReference type="Proteomes" id="UP000032142">
    <property type="component" value="Unassembled WGS sequence"/>
</dbReference>
<evidence type="ECO:0000259" key="11">
    <source>
        <dbReference type="PROSITE" id="PS51388"/>
    </source>
</evidence>
<dbReference type="InterPro" id="IPR045063">
    <property type="entry name" value="Dynamin_N"/>
</dbReference>
<comment type="subcellular location">
    <subcellularLocation>
        <location evidence="9">Cytoplasm</location>
        <location evidence="9">Cytoskeleton</location>
        <location evidence="9">Phragmoplast</location>
    </subcellularLocation>
</comment>
<dbReference type="PROSITE" id="PS51718">
    <property type="entry name" value="G_DYNAMIN_2"/>
    <property type="match status" value="1"/>
</dbReference>
<reference evidence="14" key="1">
    <citation type="submission" date="2014-09" db="EMBL/GenBank/DDBJ databases">
        <authorList>
            <person name="Mudge J."/>
            <person name="Ramaraj T."/>
            <person name="Lindquist I.E."/>
            <person name="Bharti A.K."/>
            <person name="Sundararajan A."/>
            <person name="Cameron C.T."/>
            <person name="Woodward J.E."/>
            <person name="May G.D."/>
            <person name="Brubaker C."/>
            <person name="Broadhvest J."/>
            <person name="Wilkins T.A."/>
        </authorList>
    </citation>
    <scope>NUCLEOTIDE SEQUENCE</scope>
    <source>
        <strain evidence="14">cv. AKA8401</strain>
    </source>
</reference>
<dbReference type="GO" id="GO:0008017">
    <property type="term" value="F:microtubule binding"/>
    <property type="evidence" value="ECO:0007669"/>
    <property type="project" value="TreeGrafter"/>
</dbReference>
<evidence type="ECO:0000256" key="9">
    <source>
        <dbReference type="ARBA" id="ARBA00060413"/>
    </source>
</evidence>
<keyword evidence="3 10" id="KW-0547">Nucleotide-binding</keyword>
<dbReference type="PRINTS" id="PR00195">
    <property type="entry name" value="DYNAMIN"/>
</dbReference>
<keyword evidence="2" id="KW-0493">Microtubule</keyword>
<evidence type="ECO:0000256" key="3">
    <source>
        <dbReference type="ARBA" id="ARBA00022741"/>
    </source>
</evidence>
<dbReference type="InterPro" id="IPR020850">
    <property type="entry name" value="GED_dom"/>
</dbReference>
<dbReference type="InterPro" id="IPR003130">
    <property type="entry name" value="GED"/>
</dbReference>
<proteinExistence type="inferred from homology"/>
<dbReference type="InterPro" id="IPR000375">
    <property type="entry name" value="Dynamin_stalk"/>
</dbReference>
<evidence type="ECO:0000256" key="7">
    <source>
        <dbReference type="ARBA" id="ARBA00023212"/>
    </source>
</evidence>
<dbReference type="GO" id="GO:0006898">
    <property type="term" value="P:receptor-mediated endocytosis"/>
    <property type="evidence" value="ECO:0007669"/>
    <property type="project" value="TreeGrafter"/>
</dbReference>
<evidence type="ECO:0000256" key="1">
    <source>
        <dbReference type="ARBA" id="ARBA00022490"/>
    </source>
</evidence>
<dbReference type="Pfam" id="PF01764">
    <property type="entry name" value="Lipase_3"/>
    <property type="match status" value="1"/>
</dbReference>
<evidence type="ECO:0000313" key="13">
    <source>
        <dbReference type="EMBL" id="KHF99599.1"/>
    </source>
</evidence>
<dbReference type="Gene3D" id="3.40.50.1820">
    <property type="entry name" value="alpha/beta hydrolase"/>
    <property type="match status" value="1"/>
</dbReference>
<dbReference type="GO" id="GO:0005525">
    <property type="term" value="F:GTP binding"/>
    <property type="evidence" value="ECO:0007669"/>
    <property type="project" value="UniProtKB-KW"/>
</dbReference>
<evidence type="ECO:0000313" key="14">
    <source>
        <dbReference type="Proteomes" id="UP000032142"/>
    </source>
</evidence>
<keyword evidence="7" id="KW-0206">Cytoskeleton</keyword>
<dbReference type="PANTHER" id="PTHR11566:SF159">
    <property type="entry name" value="PHRAGMOPLASTIN DRP1A"/>
    <property type="match status" value="1"/>
</dbReference>
<dbReference type="PROSITE" id="PS51388">
    <property type="entry name" value="GED"/>
    <property type="match status" value="1"/>
</dbReference>
<dbReference type="GO" id="GO:0005886">
    <property type="term" value="C:plasma membrane"/>
    <property type="evidence" value="ECO:0007669"/>
    <property type="project" value="TreeGrafter"/>
</dbReference>
<dbReference type="Pfam" id="PF01031">
    <property type="entry name" value="Dynamin_M"/>
    <property type="match status" value="1"/>
</dbReference>
<dbReference type="Gene3D" id="3.40.50.300">
    <property type="entry name" value="P-loop containing nucleotide triphosphate hydrolases"/>
    <property type="match status" value="1"/>
</dbReference>
<dbReference type="SUPFAM" id="SSF53474">
    <property type="entry name" value="alpha/beta-Hydrolases"/>
    <property type="match status" value="1"/>
</dbReference>
<dbReference type="CDD" id="cd08771">
    <property type="entry name" value="DLP_1"/>
    <property type="match status" value="1"/>
</dbReference>
<dbReference type="GO" id="GO:0006629">
    <property type="term" value="P:lipid metabolic process"/>
    <property type="evidence" value="ECO:0007669"/>
    <property type="project" value="InterPro"/>
</dbReference>
<name>A0A0B0MFM9_GOSAR</name>
<keyword evidence="4" id="KW-0378">Hydrolase</keyword>
<dbReference type="GO" id="GO:0009524">
    <property type="term" value="C:phragmoplast"/>
    <property type="evidence" value="ECO:0007669"/>
    <property type="project" value="UniProtKB-SubCell"/>
</dbReference>
<dbReference type="GO" id="GO:0005874">
    <property type="term" value="C:microtubule"/>
    <property type="evidence" value="ECO:0007669"/>
    <property type="project" value="UniProtKB-KW"/>
</dbReference>
<dbReference type="SMART" id="SM00053">
    <property type="entry name" value="DYNc"/>
    <property type="match status" value="1"/>
</dbReference>
<evidence type="ECO:0000256" key="2">
    <source>
        <dbReference type="ARBA" id="ARBA00022701"/>
    </source>
</evidence>
<dbReference type="InterPro" id="IPR019762">
    <property type="entry name" value="Dynamin_GTPase_CS"/>
</dbReference>
<organism evidence="13 14">
    <name type="scientific">Gossypium arboreum</name>
    <name type="common">Tree cotton</name>
    <name type="synonym">Gossypium nanking</name>
    <dbReference type="NCBI Taxonomy" id="29729"/>
    <lineage>
        <taxon>Eukaryota</taxon>
        <taxon>Viridiplantae</taxon>
        <taxon>Streptophyta</taxon>
        <taxon>Embryophyta</taxon>
        <taxon>Tracheophyta</taxon>
        <taxon>Spermatophyta</taxon>
        <taxon>Magnoliopsida</taxon>
        <taxon>eudicotyledons</taxon>
        <taxon>Gunneridae</taxon>
        <taxon>Pentapetalae</taxon>
        <taxon>rosids</taxon>
        <taxon>malvids</taxon>
        <taxon>Malvales</taxon>
        <taxon>Malvaceae</taxon>
        <taxon>Malvoideae</taxon>
        <taxon>Gossypium</taxon>
    </lineage>
</organism>
<dbReference type="InterPro" id="IPR029058">
    <property type="entry name" value="AB_hydrolase_fold"/>
</dbReference>
<dbReference type="InterPro" id="IPR030381">
    <property type="entry name" value="G_DYNAMIN_dom"/>
</dbReference>
<dbReference type="InterPro" id="IPR001401">
    <property type="entry name" value="Dynamin_GTPase"/>
</dbReference>
<dbReference type="FunFam" id="1.20.120.1240:FF:000010">
    <property type="entry name" value="Dynamin-related protein 5A"/>
    <property type="match status" value="1"/>
</dbReference>
<evidence type="ECO:0000256" key="6">
    <source>
        <dbReference type="ARBA" id="ARBA00023175"/>
    </source>
</evidence>
<keyword evidence="5 10" id="KW-0342">GTP-binding</keyword>
<protein>
    <submittedName>
        <fullName evidence="13">Dynamin-related 5A</fullName>
    </submittedName>
</protein>
<dbReference type="GO" id="GO:0003924">
    <property type="term" value="F:GTPase activity"/>
    <property type="evidence" value="ECO:0007669"/>
    <property type="project" value="InterPro"/>
</dbReference>
<dbReference type="InterPro" id="IPR002921">
    <property type="entry name" value="Fungal_lipase-type"/>
</dbReference>
<gene>
    <name evidence="13" type="ORF">F383_19887</name>
</gene>
<dbReference type="FunFam" id="3.40.50.300:FF:000228">
    <property type="entry name" value="dynamin-related protein 1E"/>
    <property type="match status" value="1"/>
</dbReference>
<comment type="similarity">
    <text evidence="10">Belongs to the TRAFAC class dynamin-like GTPase superfamily. Dynamin/Fzo/YdjA family.</text>
</comment>
<dbReference type="SMART" id="SM00302">
    <property type="entry name" value="GED"/>
    <property type="match status" value="1"/>
</dbReference>
<dbReference type="Pfam" id="PF00350">
    <property type="entry name" value="Dynamin_N"/>
    <property type="match status" value="1"/>
</dbReference>
<evidence type="ECO:0000256" key="10">
    <source>
        <dbReference type="RuleBase" id="RU003932"/>
    </source>
</evidence>
<evidence type="ECO:0000259" key="12">
    <source>
        <dbReference type="PROSITE" id="PS51718"/>
    </source>
</evidence>
<feature type="domain" description="GED" evidence="11">
    <location>
        <begin position="518"/>
        <end position="611"/>
    </location>
</feature>
<accession>A0A0B0MFM9</accession>
<dbReference type="InterPro" id="IPR022812">
    <property type="entry name" value="Dynamin"/>
</dbReference>
<sequence>MDNLISLVNKIQRACTALGDHGEASALPTLWDSLPAIAVVGGQSSGKSSVLESVVGKDFLPRGSGIVTRRPLVLQLHKSDEGTREYAEFLHLPRKRFTDFAAVRKEIQDETDRETGRTKQISSVPIHLSIFSPNVVNLTLVDLPGLTKVAVEGQPESIVQDIENMVRSYIEKPNCIILAISPANQDLATSDAIKISREVDPTGERTLGVLTKIDLMDKGTNAVDILEGKSYRLKFPWVGVVNRSQADINKNVDMIAARRREREYFASTPEYRHLAHRMGSEHLAKMLSKHLETVIKSRIPGIQSLISKTIVELETELSRLGRPIAADAGGKLYSIMEICRLFDQNFREHLDGVRSGGDKVYNVFDNQLPAALKRLQFDRQLSMENIKKLITEADGYQPHLIAPEQGYRRLIESTLVTIRGPAEAAVDAVHSILKDLVHKAISETPELKQYPGLRVEVGNAAIESLDRMRDQSKKATLQLVDMECCYLTVEFFRKLPQDVEKGGNPTQSIFDRYHETYLRRIGTTVLSYVNMVCATLRHSIPKSIVYCQVREAKRSLLDFFYTELGKLEQKRLSALLNEDPAVMERRSALAKRLELYRSAQAEIDTVRVSKISTRKKTVNTVMASEREVFGLSGPLHLTNIDWNNAHHRRSVAASLVEGVYILERDRQEKREGSQALAPPWWEFFHFKLVRKLIDDVDFCIFGAIYEYKPPSSHCNDSIVSIDGNPRYVIAFRGTITKPDSFTRDFELDIHIMRNGLHQTSRFEIGMQAVRNMVATVGASNVWLAGHSLGAAMAMLAGKTMAKMGNFLEAFLFNPPYLSAPIERIKDKKVKHGIRIAGSVITAGLALAARGKNPRSRSEDPFSALSAWTPSLCVNPADHLCSEYIGYFEHRKKMEEIGAGAIERLATQHSLGGLFMSVVGKGVEAAEPLHLLPSANLTVNLSPSNDFKQAHGIHQWWRPDQNLKCSLYKFK</sequence>
<keyword evidence="14" id="KW-1185">Reference proteome</keyword>
<keyword evidence="1" id="KW-0963">Cytoplasm</keyword>
<dbReference type="EMBL" id="JRRC01086084">
    <property type="protein sequence ID" value="KHF99599.1"/>
    <property type="molecule type" value="Genomic_DNA"/>
</dbReference>
<dbReference type="SUPFAM" id="SSF52540">
    <property type="entry name" value="P-loop containing nucleoside triphosphate hydrolases"/>
    <property type="match status" value="1"/>
</dbReference>
<keyword evidence="6" id="KW-0505">Motor protein</keyword>
<comment type="catalytic activity">
    <reaction evidence="8">
        <text>GTP + H2O = GDP + phosphate + H(+)</text>
        <dbReference type="Rhea" id="RHEA:19669"/>
        <dbReference type="ChEBI" id="CHEBI:15377"/>
        <dbReference type="ChEBI" id="CHEBI:15378"/>
        <dbReference type="ChEBI" id="CHEBI:37565"/>
        <dbReference type="ChEBI" id="CHEBI:43474"/>
        <dbReference type="ChEBI" id="CHEBI:58189"/>
    </reaction>
</comment>
<comment type="caution">
    <text evidence="13">The sequence shown here is derived from an EMBL/GenBank/DDBJ whole genome shotgun (WGS) entry which is preliminary data.</text>
</comment>
<evidence type="ECO:0000256" key="4">
    <source>
        <dbReference type="ARBA" id="ARBA00022801"/>
    </source>
</evidence>
<dbReference type="Pfam" id="PF02212">
    <property type="entry name" value="GED"/>
    <property type="match status" value="1"/>
</dbReference>
<evidence type="ECO:0000256" key="8">
    <source>
        <dbReference type="ARBA" id="ARBA00048548"/>
    </source>
</evidence>
<dbReference type="PROSITE" id="PS00410">
    <property type="entry name" value="G_DYNAMIN_1"/>
    <property type="match status" value="1"/>
</dbReference>
<evidence type="ECO:0000256" key="5">
    <source>
        <dbReference type="ARBA" id="ARBA00023134"/>
    </source>
</evidence>
<dbReference type="PANTHER" id="PTHR11566">
    <property type="entry name" value="DYNAMIN"/>
    <property type="match status" value="1"/>
</dbReference>